<accession>A0A6M3JWY4</accession>
<sequence>MKLNWGNLTKDERAEYMRLQMSPSYSGMRNGYLPDDCSECGACGQPCFGSAGWCQSCLHRKIELDKKLKVETLEQFMQTETATILWNNKKLYWTNLEHCWVVVHNYGGREVCESLGMALEILRG</sequence>
<organism evidence="1">
    <name type="scientific">viral metagenome</name>
    <dbReference type="NCBI Taxonomy" id="1070528"/>
    <lineage>
        <taxon>unclassified sequences</taxon>
        <taxon>metagenomes</taxon>
        <taxon>organismal metagenomes</taxon>
    </lineage>
</organism>
<name>A0A6M3JWY4_9ZZZZ</name>
<evidence type="ECO:0000313" key="1">
    <source>
        <dbReference type="EMBL" id="QJA73177.1"/>
    </source>
</evidence>
<dbReference type="AlphaFoldDB" id="A0A6M3JWY4"/>
<proteinExistence type="predicted"/>
<reference evidence="1" key="1">
    <citation type="submission" date="2020-03" db="EMBL/GenBank/DDBJ databases">
        <title>The deep terrestrial virosphere.</title>
        <authorList>
            <person name="Holmfeldt K."/>
            <person name="Nilsson E."/>
            <person name="Simone D."/>
            <person name="Lopez-Fernandez M."/>
            <person name="Wu X."/>
            <person name="de Brujin I."/>
            <person name="Lundin D."/>
            <person name="Andersson A."/>
            <person name="Bertilsson S."/>
            <person name="Dopson M."/>
        </authorList>
    </citation>
    <scope>NUCLEOTIDE SEQUENCE</scope>
    <source>
        <strain evidence="1">MM415A02446</strain>
    </source>
</reference>
<protein>
    <submittedName>
        <fullName evidence="1">Uncharacterized protein</fullName>
    </submittedName>
</protein>
<gene>
    <name evidence="1" type="ORF">MM415A02446_0004</name>
</gene>
<dbReference type="EMBL" id="MT142008">
    <property type="protein sequence ID" value="QJA73177.1"/>
    <property type="molecule type" value="Genomic_DNA"/>
</dbReference>